<keyword evidence="6" id="KW-1185">Reference proteome</keyword>
<dbReference type="EnsemblMetazoa" id="XM_020000334.1">
    <property type="protein sequence ID" value="XP_019855893.1"/>
    <property type="gene ID" value="LOC109584560"/>
</dbReference>
<dbReference type="Pfam" id="PF01142">
    <property type="entry name" value="TruD"/>
    <property type="match status" value="1"/>
</dbReference>
<dbReference type="InterPro" id="IPR056963">
    <property type="entry name" value="PUS7L_N"/>
</dbReference>
<dbReference type="InterPro" id="IPR020103">
    <property type="entry name" value="PsdUridine_synth_cat_dom_sf"/>
</dbReference>
<evidence type="ECO:0000256" key="2">
    <source>
        <dbReference type="ARBA" id="ARBA00023235"/>
    </source>
</evidence>
<dbReference type="AlphaFoldDB" id="A0A1X7U7D7"/>
<dbReference type="InParanoid" id="A0A1X7U7D7"/>
<dbReference type="InterPro" id="IPR042214">
    <property type="entry name" value="TruD_catalytic"/>
</dbReference>
<feature type="region of interest" description="Disordered" evidence="3">
    <location>
        <begin position="267"/>
        <end position="365"/>
    </location>
</feature>
<dbReference type="InterPro" id="IPR001656">
    <property type="entry name" value="PsdUridine_synth_TruD"/>
</dbReference>
<dbReference type="PANTHER" id="PTHR13326">
    <property type="entry name" value="TRNA PSEUDOURIDINE SYNTHASE D"/>
    <property type="match status" value="1"/>
</dbReference>
<feature type="compositionally biased region" description="Low complexity" evidence="3">
    <location>
        <begin position="304"/>
        <end position="360"/>
    </location>
</feature>
<feature type="region of interest" description="Disordered" evidence="3">
    <location>
        <begin position="1"/>
        <end position="27"/>
    </location>
</feature>
<feature type="compositionally biased region" description="Polar residues" evidence="3">
    <location>
        <begin position="282"/>
        <end position="301"/>
    </location>
</feature>
<name>A0A1X7U7D7_AMPQE</name>
<evidence type="ECO:0000256" key="1">
    <source>
        <dbReference type="ARBA" id="ARBA00007953"/>
    </source>
</evidence>
<feature type="domain" description="TRUD" evidence="4">
    <location>
        <begin position="518"/>
        <end position="735"/>
    </location>
</feature>
<dbReference type="Gene3D" id="3.30.2350.20">
    <property type="entry name" value="TruD, catalytic domain"/>
    <property type="match status" value="2"/>
</dbReference>
<reference evidence="6" key="1">
    <citation type="journal article" date="2010" name="Nature">
        <title>The Amphimedon queenslandica genome and the evolution of animal complexity.</title>
        <authorList>
            <person name="Srivastava M."/>
            <person name="Simakov O."/>
            <person name="Chapman J."/>
            <person name="Fahey B."/>
            <person name="Gauthier M.E."/>
            <person name="Mitros T."/>
            <person name="Richards G.S."/>
            <person name="Conaco C."/>
            <person name="Dacre M."/>
            <person name="Hellsten U."/>
            <person name="Larroux C."/>
            <person name="Putnam N.H."/>
            <person name="Stanke M."/>
            <person name="Adamska M."/>
            <person name="Darling A."/>
            <person name="Degnan S.M."/>
            <person name="Oakley T.H."/>
            <person name="Plachetzki D.C."/>
            <person name="Zhai Y."/>
            <person name="Adamski M."/>
            <person name="Calcino A."/>
            <person name="Cummins S.F."/>
            <person name="Goodstein D.M."/>
            <person name="Harris C."/>
            <person name="Jackson D.J."/>
            <person name="Leys S.P."/>
            <person name="Shu S."/>
            <person name="Woodcroft B.J."/>
            <person name="Vervoort M."/>
            <person name="Kosik K.S."/>
            <person name="Manning G."/>
            <person name="Degnan B.M."/>
            <person name="Rokhsar D.S."/>
        </authorList>
    </citation>
    <scope>NUCLEOTIDE SEQUENCE [LARGE SCALE GENOMIC DNA]</scope>
</reference>
<dbReference type="CDD" id="cd02576">
    <property type="entry name" value="PseudoU_synth_ScPUS7"/>
    <property type="match status" value="1"/>
</dbReference>
<feature type="compositionally biased region" description="Acidic residues" evidence="3">
    <location>
        <begin position="107"/>
        <end position="120"/>
    </location>
</feature>
<comment type="similarity">
    <text evidence="1">Belongs to the pseudouridine synthase TruD family.</text>
</comment>
<dbReference type="Proteomes" id="UP000007879">
    <property type="component" value="Unassembled WGS sequence"/>
</dbReference>
<dbReference type="GO" id="GO:0003723">
    <property type="term" value="F:RNA binding"/>
    <property type="evidence" value="ECO:0007669"/>
    <property type="project" value="InterPro"/>
</dbReference>
<dbReference type="InterPro" id="IPR011760">
    <property type="entry name" value="PsdUridine_synth_TruD_insert"/>
</dbReference>
<dbReference type="GO" id="GO:0009982">
    <property type="term" value="F:pseudouridine synthase activity"/>
    <property type="evidence" value="ECO:0007669"/>
    <property type="project" value="InterPro"/>
</dbReference>
<feature type="compositionally biased region" description="Low complexity" evidence="3">
    <location>
        <begin position="760"/>
        <end position="770"/>
    </location>
</feature>
<accession>A0A1X7U7D7</accession>
<dbReference type="OrthoDB" id="447290at2759"/>
<organism evidence="5">
    <name type="scientific">Amphimedon queenslandica</name>
    <name type="common">Sponge</name>
    <dbReference type="NCBI Taxonomy" id="400682"/>
    <lineage>
        <taxon>Eukaryota</taxon>
        <taxon>Metazoa</taxon>
        <taxon>Porifera</taxon>
        <taxon>Demospongiae</taxon>
        <taxon>Heteroscleromorpha</taxon>
        <taxon>Haplosclerida</taxon>
        <taxon>Niphatidae</taxon>
        <taxon>Amphimedon</taxon>
    </lineage>
</organism>
<evidence type="ECO:0000256" key="3">
    <source>
        <dbReference type="SAM" id="MobiDB-lite"/>
    </source>
</evidence>
<keyword evidence="2" id="KW-0413">Isomerase</keyword>
<dbReference type="GO" id="GO:0005634">
    <property type="term" value="C:nucleus"/>
    <property type="evidence" value="ECO:0007669"/>
    <property type="project" value="TreeGrafter"/>
</dbReference>
<feature type="compositionally biased region" description="Basic and acidic residues" evidence="3">
    <location>
        <begin position="17"/>
        <end position="27"/>
    </location>
</feature>
<protein>
    <recommendedName>
        <fullName evidence="4">TRUD domain-containing protein</fullName>
    </recommendedName>
</protein>
<feature type="region of interest" description="Disordered" evidence="3">
    <location>
        <begin position="760"/>
        <end position="790"/>
    </location>
</feature>
<dbReference type="SUPFAM" id="SSF55120">
    <property type="entry name" value="Pseudouridine synthase"/>
    <property type="match status" value="1"/>
</dbReference>
<dbReference type="PROSITE" id="PS50984">
    <property type="entry name" value="TRUD"/>
    <property type="match status" value="1"/>
</dbReference>
<feature type="compositionally biased region" description="Polar residues" evidence="3">
    <location>
        <begin position="1"/>
        <end position="16"/>
    </location>
</feature>
<evidence type="ECO:0000259" key="4">
    <source>
        <dbReference type="PROSITE" id="PS50984"/>
    </source>
</evidence>
<dbReference type="PANTHER" id="PTHR13326:SF21">
    <property type="entry name" value="PSEUDOURIDYLATE SYNTHASE PUS7L"/>
    <property type="match status" value="1"/>
</dbReference>
<dbReference type="PIRSF" id="PIRSF037016">
    <property type="entry name" value="Pseudouridin_synth_euk_prd"/>
    <property type="match status" value="1"/>
</dbReference>
<evidence type="ECO:0000313" key="6">
    <source>
        <dbReference type="Proteomes" id="UP000007879"/>
    </source>
</evidence>
<proteinExistence type="inferred from homology"/>
<evidence type="ECO:0000313" key="5">
    <source>
        <dbReference type="EnsemblMetazoa" id="Aqu2.1.23419_001"/>
    </source>
</evidence>
<dbReference type="KEGG" id="aqu:109584560"/>
<feature type="region of interest" description="Disordered" evidence="3">
    <location>
        <begin position="86"/>
        <end position="120"/>
    </location>
</feature>
<reference evidence="5" key="2">
    <citation type="submission" date="2017-05" db="UniProtKB">
        <authorList>
            <consortium name="EnsemblMetazoa"/>
        </authorList>
    </citation>
    <scope>IDENTIFICATION</scope>
</reference>
<dbReference type="EnsemblMetazoa" id="Aqu2.1.23419_001">
    <property type="protein sequence ID" value="Aqu2.1.23419_001"/>
    <property type="gene ID" value="Aqu2.1.23419"/>
</dbReference>
<sequence length="816" mass="90556">MVDAIDSQTRSQTSIESSDHAGAEAKGLSQKEKYHEIFYSYGMECAIHQGEKLKGVLKTIPADFIVTEIDKNGELVTINKDCPILDPPVDNQTLNKQVSPEPPPPPVEEDTDDDDEDDDFNPLAEKQMLELSDLSRKFEEMSDAQSSILFETVDLGCYDNKKVRSRIHKSVKDNFPLLITRTIHNDEDIQQIIGSPDATYPRLLPLLGKEEAIKLLRYIKSSDPTERKSHFIPCDHLSKEDRGQIHRIIDELFGLFLMTRTVDVSVERKSNRKRRKNHEESINSSNSCVESTASSSGSNDAPFSVSGSSNTAVSSSESSNSLSSSSGSNDAPSNISRSSNTLFSSSGSSTTAVSSSGSDSFIEPGSSGKRISVSFKARIRKSAKRRKMGCPVIHDPNYFTSFSLKKENFETFLTMTKLADMLSVNPSRFAFAGSKDKKAITYQKMTAKNISMAKLAVVNIPGIELGSFEYVPCHLNLGEHQGNHFQIRVRNLETITTNGKDSLEDIIEVGCKSLEEKGFINYFGIQRFGRLIDDHPLIGPLVGYYMILDDPLNAIKVMFSPDLTINLEAKEAKEYFTRTGDIDGTIHRMPEIPRELMVLRNLSKYGMSKFGCQKSLLSLPHQSRRLYISSLTSLLWNQMASYRIREYGTEPVEGDLVLIANQTVQAITSEHISSRQYSLKDIVLPVCGHKSVLPNNRVGDRLKELLAALGISLLSFRSYRYTNHLWGAYRKLISYPHDLRWRLTKAPPFTASIPPAPGAAAALNASGGPLEEAGSGGPPQSDVPPEDSMPCLELEFDLDPGTYVTTMMNEILSFDP</sequence>
<dbReference type="Pfam" id="PF23943">
    <property type="entry name" value="PUS7L_N"/>
    <property type="match status" value="1"/>
</dbReference>
<gene>
    <name evidence="5" type="primary">109584560</name>
</gene>
<dbReference type="STRING" id="400682.A0A1X7U7D7"/>
<dbReference type="GO" id="GO:0001522">
    <property type="term" value="P:pseudouridine synthesis"/>
    <property type="evidence" value="ECO:0007669"/>
    <property type="project" value="InterPro"/>
</dbReference>